<dbReference type="InterPro" id="IPR013083">
    <property type="entry name" value="Znf_RING/FYVE/PHD"/>
</dbReference>
<evidence type="ECO:0000256" key="15">
    <source>
        <dbReference type="SAM" id="Phobius"/>
    </source>
</evidence>
<dbReference type="InterPro" id="IPR045899">
    <property type="entry name" value="ATL71-like"/>
</dbReference>
<dbReference type="PANTHER" id="PTHR46719:SF7">
    <property type="entry name" value="RING-H2 FINGER PROTEIN ATL71-RELATED"/>
    <property type="match status" value="1"/>
</dbReference>
<dbReference type="PROSITE" id="PS50089">
    <property type="entry name" value="ZF_RING_2"/>
    <property type="match status" value="1"/>
</dbReference>
<sequence>MSSNFQSSDTTEDSISGFTYGIIFSVGVFFLILLITFACTRVNCPYNRPSQPVPNTSMPITQQNSVTIIEQGLDEATLSSYPKLMYSEIKKGGSTTSCCSICLLDYKESDMLRLLPHCSHLFHLNCIDPWIKLHPTCPVCRDTPNTTTLIAVVDPLESTSRQDN</sequence>
<dbReference type="EC" id="2.3.2.27" evidence="4"/>
<evidence type="ECO:0000256" key="3">
    <source>
        <dbReference type="ARBA" id="ARBA00004906"/>
    </source>
</evidence>
<evidence type="ECO:0000256" key="10">
    <source>
        <dbReference type="ARBA" id="ARBA00022833"/>
    </source>
</evidence>
<accession>A0A2N9GYC7</accession>
<evidence type="ECO:0000256" key="4">
    <source>
        <dbReference type="ARBA" id="ARBA00012483"/>
    </source>
</evidence>
<keyword evidence="9" id="KW-0833">Ubl conjugation pathway</keyword>
<dbReference type="FunFam" id="3.30.40.10:FF:000187">
    <property type="entry name" value="E3 ubiquitin-protein ligase ATL6"/>
    <property type="match status" value="1"/>
</dbReference>
<keyword evidence="5" id="KW-0808">Transferase</keyword>
<evidence type="ECO:0000256" key="12">
    <source>
        <dbReference type="ARBA" id="ARBA00023136"/>
    </source>
</evidence>
<feature type="domain" description="RING-type" evidence="16">
    <location>
        <begin position="99"/>
        <end position="141"/>
    </location>
</feature>
<evidence type="ECO:0000256" key="14">
    <source>
        <dbReference type="PROSITE-ProRule" id="PRU00175"/>
    </source>
</evidence>
<keyword evidence="6 15" id="KW-0812">Transmembrane</keyword>
<dbReference type="Pfam" id="PF13639">
    <property type="entry name" value="zf-RING_2"/>
    <property type="match status" value="1"/>
</dbReference>
<evidence type="ECO:0000256" key="8">
    <source>
        <dbReference type="ARBA" id="ARBA00022771"/>
    </source>
</evidence>
<dbReference type="Gene3D" id="3.30.40.10">
    <property type="entry name" value="Zinc/RING finger domain, C3HC4 (zinc finger)"/>
    <property type="match status" value="1"/>
</dbReference>
<evidence type="ECO:0000256" key="13">
    <source>
        <dbReference type="ARBA" id="ARBA00024209"/>
    </source>
</evidence>
<reference evidence="17" key="1">
    <citation type="submission" date="2018-02" db="EMBL/GenBank/DDBJ databases">
        <authorList>
            <person name="Cohen D.B."/>
            <person name="Kent A.D."/>
        </authorList>
    </citation>
    <scope>NUCLEOTIDE SEQUENCE</scope>
</reference>
<dbReference type="CDD" id="cd16454">
    <property type="entry name" value="RING-H2_PA-TM-RING"/>
    <property type="match status" value="1"/>
</dbReference>
<dbReference type="GO" id="GO:0008270">
    <property type="term" value="F:zinc ion binding"/>
    <property type="evidence" value="ECO:0007669"/>
    <property type="project" value="UniProtKB-KW"/>
</dbReference>
<dbReference type="GO" id="GO:0061630">
    <property type="term" value="F:ubiquitin protein ligase activity"/>
    <property type="evidence" value="ECO:0007669"/>
    <property type="project" value="UniProtKB-EC"/>
</dbReference>
<dbReference type="SMART" id="SM00184">
    <property type="entry name" value="RING"/>
    <property type="match status" value="1"/>
</dbReference>
<comment type="pathway">
    <text evidence="3">Protein modification; protein ubiquitination.</text>
</comment>
<organism evidence="17">
    <name type="scientific">Fagus sylvatica</name>
    <name type="common">Beechnut</name>
    <dbReference type="NCBI Taxonomy" id="28930"/>
    <lineage>
        <taxon>Eukaryota</taxon>
        <taxon>Viridiplantae</taxon>
        <taxon>Streptophyta</taxon>
        <taxon>Embryophyta</taxon>
        <taxon>Tracheophyta</taxon>
        <taxon>Spermatophyta</taxon>
        <taxon>Magnoliopsida</taxon>
        <taxon>eudicotyledons</taxon>
        <taxon>Gunneridae</taxon>
        <taxon>Pentapetalae</taxon>
        <taxon>rosids</taxon>
        <taxon>fabids</taxon>
        <taxon>Fagales</taxon>
        <taxon>Fagaceae</taxon>
        <taxon>Fagus</taxon>
    </lineage>
</organism>
<keyword evidence="10" id="KW-0862">Zinc</keyword>
<dbReference type="SUPFAM" id="SSF57850">
    <property type="entry name" value="RING/U-box"/>
    <property type="match status" value="1"/>
</dbReference>
<keyword evidence="8 14" id="KW-0863">Zinc-finger</keyword>
<dbReference type="GO" id="GO:0016020">
    <property type="term" value="C:membrane"/>
    <property type="evidence" value="ECO:0007669"/>
    <property type="project" value="UniProtKB-SubCell"/>
</dbReference>
<dbReference type="AlphaFoldDB" id="A0A2N9GYC7"/>
<evidence type="ECO:0000313" key="17">
    <source>
        <dbReference type="EMBL" id="SPD04762.1"/>
    </source>
</evidence>
<protein>
    <recommendedName>
        <fullName evidence="4">RING-type E3 ubiquitin transferase</fullName>
        <ecNumber evidence="4">2.3.2.27</ecNumber>
    </recommendedName>
</protein>
<comment type="similarity">
    <text evidence="13">Belongs to the RING-type zinc finger family. ATL subfamily.</text>
</comment>
<evidence type="ECO:0000256" key="9">
    <source>
        <dbReference type="ARBA" id="ARBA00022786"/>
    </source>
</evidence>
<comment type="catalytic activity">
    <reaction evidence="1">
        <text>S-ubiquitinyl-[E2 ubiquitin-conjugating enzyme]-L-cysteine + [acceptor protein]-L-lysine = [E2 ubiquitin-conjugating enzyme]-L-cysteine + N(6)-ubiquitinyl-[acceptor protein]-L-lysine.</text>
        <dbReference type="EC" id="2.3.2.27"/>
    </reaction>
</comment>
<comment type="subcellular location">
    <subcellularLocation>
        <location evidence="2">Membrane</location>
        <topology evidence="2">Single-pass membrane protein</topology>
    </subcellularLocation>
</comment>
<dbReference type="EMBL" id="OIVN01002569">
    <property type="protein sequence ID" value="SPD04762.1"/>
    <property type="molecule type" value="Genomic_DNA"/>
</dbReference>
<evidence type="ECO:0000256" key="2">
    <source>
        <dbReference type="ARBA" id="ARBA00004167"/>
    </source>
</evidence>
<keyword evidence="11 15" id="KW-1133">Transmembrane helix</keyword>
<keyword evidence="12 15" id="KW-0472">Membrane</keyword>
<proteinExistence type="inferred from homology"/>
<name>A0A2N9GYC7_FAGSY</name>
<gene>
    <name evidence="17" type="ORF">FSB_LOCUS32644</name>
</gene>
<evidence type="ECO:0000256" key="5">
    <source>
        <dbReference type="ARBA" id="ARBA00022679"/>
    </source>
</evidence>
<evidence type="ECO:0000256" key="1">
    <source>
        <dbReference type="ARBA" id="ARBA00000900"/>
    </source>
</evidence>
<evidence type="ECO:0000259" key="16">
    <source>
        <dbReference type="PROSITE" id="PS50089"/>
    </source>
</evidence>
<dbReference type="InterPro" id="IPR001841">
    <property type="entry name" value="Znf_RING"/>
</dbReference>
<evidence type="ECO:0000256" key="7">
    <source>
        <dbReference type="ARBA" id="ARBA00022723"/>
    </source>
</evidence>
<evidence type="ECO:0000256" key="11">
    <source>
        <dbReference type="ARBA" id="ARBA00022989"/>
    </source>
</evidence>
<evidence type="ECO:0000256" key="6">
    <source>
        <dbReference type="ARBA" id="ARBA00022692"/>
    </source>
</evidence>
<feature type="transmembrane region" description="Helical" evidence="15">
    <location>
        <begin position="20"/>
        <end position="40"/>
    </location>
</feature>
<dbReference type="PANTHER" id="PTHR46719">
    <property type="entry name" value="TRANSCRIPTION FACTOR C2H2 FAMILY-RELATED"/>
    <property type="match status" value="1"/>
</dbReference>
<keyword evidence="7" id="KW-0479">Metal-binding</keyword>